<gene>
    <name evidence="5" type="ORF">KFE25_011718</name>
</gene>
<reference evidence="5" key="1">
    <citation type="submission" date="2021-05" db="EMBL/GenBank/DDBJ databases">
        <title>The genome of the haptophyte Pavlova lutheri (Diacronema luteri, Pavlovales) - a model for lipid biosynthesis in eukaryotic algae.</title>
        <authorList>
            <person name="Hulatt C.J."/>
            <person name="Posewitz M.C."/>
        </authorList>
    </citation>
    <scope>NUCLEOTIDE SEQUENCE</scope>
    <source>
        <strain evidence="5">NIVA-4/92</strain>
    </source>
</reference>
<name>A0A8J5X879_DIALT</name>
<dbReference type="GO" id="GO:0051537">
    <property type="term" value="F:2 iron, 2 sulfur cluster binding"/>
    <property type="evidence" value="ECO:0007669"/>
    <property type="project" value="UniProtKB-KW"/>
</dbReference>
<dbReference type="AlphaFoldDB" id="A0A8J5X879"/>
<proteinExistence type="predicted"/>
<evidence type="ECO:0000256" key="3">
    <source>
        <dbReference type="ARBA" id="ARBA00023004"/>
    </source>
</evidence>
<keyword evidence="6" id="KW-1185">Reference proteome</keyword>
<evidence type="ECO:0000313" key="5">
    <source>
        <dbReference type="EMBL" id="KAG8458187.1"/>
    </source>
</evidence>
<dbReference type="GO" id="GO:0005739">
    <property type="term" value="C:mitochondrion"/>
    <property type="evidence" value="ECO:0007669"/>
    <property type="project" value="TreeGrafter"/>
</dbReference>
<dbReference type="InterPro" id="IPR036010">
    <property type="entry name" value="2Fe-2S_ferredoxin-like_sf"/>
</dbReference>
<evidence type="ECO:0000256" key="4">
    <source>
        <dbReference type="ARBA" id="ARBA00023014"/>
    </source>
</evidence>
<keyword evidence="4" id="KW-0411">Iron-sulfur</keyword>
<dbReference type="SUPFAM" id="SSF54292">
    <property type="entry name" value="2Fe-2S ferredoxin-like"/>
    <property type="match status" value="1"/>
</dbReference>
<dbReference type="GO" id="GO:0140647">
    <property type="term" value="P:P450-containing electron transport chain"/>
    <property type="evidence" value="ECO:0007669"/>
    <property type="project" value="InterPro"/>
</dbReference>
<dbReference type="EMBL" id="JAGTXO010000056">
    <property type="protein sequence ID" value="KAG8458187.1"/>
    <property type="molecule type" value="Genomic_DNA"/>
</dbReference>
<dbReference type="PRINTS" id="PR00355">
    <property type="entry name" value="ADRENODOXIN"/>
</dbReference>
<dbReference type="Proteomes" id="UP000751190">
    <property type="component" value="Unassembled WGS sequence"/>
</dbReference>
<sequence>MALRALGLCVRRAACARVPLPAAATVGRALAASFSATPAPPAPPQLPADKHEAKAYVLLVALGHRGAVVDAVLAALRDSRLSGEALLGAVRGLIGRPEVGHDGGLDALVASVEQQLAAEEGRARVRFRVLTPRARGWDVDERDPSRFEVEAFEGMSIADVARHGAGAGPGARVLSELLECACSGVMACSTCHVVVAPEWFARVGEPDEDERDMLDLAFEPTSTSRLGCQVVLRAELDGLVLRVPRGANNMMDNIPFPD</sequence>
<dbReference type="PANTHER" id="PTHR23426:SF67">
    <property type="entry name" value="2FE-2S FERREDOXIN-TYPE DOMAIN-CONTAINING PROTEIN"/>
    <property type="match status" value="1"/>
</dbReference>
<comment type="caution">
    <text evidence="5">The sequence shown here is derived from an EMBL/GenBank/DDBJ whole genome shotgun (WGS) entry which is preliminary data.</text>
</comment>
<accession>A0A8J5X879</accession>
<dbReference type="GO" id="GO:0009055">
    <property type="term" value="F:electron transfer activity"/>
    <property type="evidence" value="ECO:0007669"/>
    <property type="project" value="TreeGrafter"/>
</dbReference>
<protein>
    <recommendedName>
        <fullName evidence="7">2Fe-2S ferredoxin-type domain-containing protein</fullName>
    </recommendedName>
</protein>
<keyword evidence="2" id="KW-0479">Metal-binding</keyword>
<keyword evidence="1" id="KW-0001">2Fe-2S</keyword>
<dbReference type="OMA" id="IECACAG"/>
<evidence type="ECO:0000256" key="1">
    <source>
        <dbReference type="ARBA" id="ARBA00022714"/>
    </source>
</evidence>
<dbReference type="OrthoDB" id="268593at2759"/>
<dbReference type="Gene3D" id="3.10.20.30">
    <property type="match status" value="1"/>
</dbReference>
<evidence type="ECO:0000256" key="2">
    <source>
        <dbReference type="ARBA" id="ARBA00022723"/>
    </source>
</evidence>
<dbReference type="InterPro" id="IPR012675">
    <property type="entry name" value="Beta-grasp_dom_sf"/>
</dbReference>
<dbReference type="InterPro" id="IPR001055">
    <property type="entry name" value="Adrenodoxin-like"/>
</dbReference>
<dbReference type="PANTHER" id="PTHR23426">
    <property type="entry name" value="FERREDOXIN/ADRENODOXIN"/>
    <property type="match status" value="1"/>
</dbReference>
<evidence type="ECO:0008006" key="7">
    <source>
        <dbReference type="Google" id="ProtNLM"/>
    </source>
</evidence>
<keyword evidence="3" id="KW-0408">Iron</keyword>
<dbReference type="GO" id="GO:0046872">
    <property type="term" value="F:metal ion binding"/>
    <property type="evidence" value="ECO:0007669"/>
    <property type="project" value="UniProtKB-KW"/>
</dbReference>
<evidence type="ECO:0000313" key="6">
    <source>
        <dbReference type="Proteomes" id="UP000751190"/>
    </source>
</evidence>
<organism evidence="5 6">
    <name type="scientific">Diacronema lutheri</name>
    <name type="common">Unicellular marine alga</name>
    <name type="synonym">Monochrysis lutheri</name>
    <dbReference type="NCBI Taxonomy" id="2081491"/>
    <lineage>
        <taxon>Eukaryota</taxon>
        <taxon>Haptista</taxon>
        <taxon>Haptophyta</taxon>
        <taxon>Pavlovophyceae</taxon>
        <taxon>Pavlovales</taxon>
        <taxon>Pavlovaceae</taxon>
        <taxon>Diacronema</taxon>
    </lineage>
</organism>